<evidence type="ECO:0008006" key="2">
    <source>
        <dbReference type="Google" id="ProtNLM"/>
    </source>
</evidence>
<dbReference type="NCBIfam" id="NF045478">
    <property type="entry name" value="XF1762_fam"/>
    <property type="match status" value="1"/>
</dbReference>
<protein>
    <recommendedName>
        <fullName evidence="2">YitH acetyltransferase (GNAT) domain-containing protein</fullName>
    </recommendedName>
</protein>
<dbReference type="AlphaFoldDB" id="A0A0F9PZS3"/>
<dbReference type="EMBL" id="LAZR01005588">
    <property type="protein sequence ID" value="KKM98702.1"/>
    <property type="molecule type" value="Genomic_DNA"/>
</dbReference>
<dbReference type="InterPro" id="IPR053780">
    <property type="entry name" value="Gp66-like"/>
</dbReference>
<name>A0A0F9PZS3_9ZZZZ</name>
<gene>
    <name evidence="1" type="ORF">LCGC14_1155140</name>
</gene>
<sequence>MKLRSVPLPLDEANAFVAQHHRHHKPVIGHKFSIGAALGEKIVGIVIVGRPVSRMRDDGATLEVTRLCTDGTKNACSFLYGAAARAAFALGFSRIGTYTLPEEGGASLRGAGWKLIGERGGGAWGRQDRPRVDKHPTQGKLLWEAGA</sequence>
<reference evidence="1" key="1">
    <citation type="journal article" date="2015" name="Nature">
        <title>Complex archaea that bridge the gap between prokaryotes and eukaryotes.</title>
        <authorList>
            <person name="Spang A."/>
            <person name="Saw J.H."/>
            <person name="Jorgensen S.L."/>
            <person name="Zaremba-Niedzwiedzka K."/>
            <person name="Martijn J."/>
            <person name="Lind A.E."/>
            <person name="van Eijk R."/>
            <person name="Schleper C."/>
            <person name="Guy L."/>
            <person name="Ettema T.J."/>
        </authorList>
    </citation>
    <scope>NUCLEOTIDE SEQUENCE</scope>
</reference>
<organism evidence="1">
    <name type="scientific">marine sediment metagenome</name>
    <dbReference type="NCBI Taxonomy" id="412755"/>
    <lineage>
        <taxon>unclassified sequences</taxon>
        <taxon>metagenomes</taxon>
        <taxon>ecological metagenomes</taxon>
    </lineage>
</organism>
<comment type="caution">
    <text evidence="1">The sequence shown here is derived from an EMBL/GenBank/DDBJ whole genome shotgun (WGS) entry which is preliminary data.</text>
</comment>
<evidence type="ECO:0000313" key="1">
    <source>
        <dbReference type="EMBL" id="KKM98702.1"/>
    </source>
</evidence>
<proteinExistence type="predicted"/>
<accession>A0A0F9PZS3</accession>